<dbReference type="Gene3D" id="3.30.70.2760">
    <property type="match status" value="1"/>
</dbReference>
<evidence type="ECO:0000313" key="3">
    <source>
        <dbReference type="Proteomes" id="UP001283361"/>
    </source>
</evidence>
<reference evidence="2" key="1">
    <citation type="journal article" date="2023" name="G3 (Bethesda)">
        <title>A reference genome for the long-term kleptoplast-retaining sea slug Elysia crispata morphotype clarki.</title>
        <authorList>
            <person name="Eastman K.E."/>
            <person name="Pendleton A.L."/>
            <person name="Shaikh M.A."/>
            <person name="Suttiyut T."/>
            <person name="Ogas R."/>
            <person name="Tomko P."/>
            <person name="Gavelis G."/>
            <person name="Widhalm J.R."/>
            <person name="Wisecaver J.H."/>
        </authorList>
    </citation>
    <scope>NUCLEOTIDE SEQUENCE</scope>
    <source>
        <strain evidence="2">ECLA1</strain>
    </source>
</reference>
<dbReference type="Proteomes" id="UP001283361">
    <property type="component" value="Unassembled WGS sequence"/>
</dbReference>
<gene>
    <name evidence="2" type="ORF">RRG08_061624</name>
</gene>
<evidence type="ECO:0000256" key="1">
    <source>
        <dbReference type="SAM" id="MobiDB-lite"/>
    </source>
</evidence>
<keyword evidence="3" id="KW-1185">Reference proteome</keyword>
<protein>
    <submittedName>
        <fullName evidence="2">Uncharacterized protein</fullName>
    </submittedName>
</protein>
<comment type="caution">
    <text evidence="2">The sequence shown here is derived from an EMBL/GenBank/DDBJ whole genome shotgun (WGS) entry which is preliminary data.</text>
</comment>
<organism evidence="2 3">
    <name type="scientific">Elysia crispata</name>
    <name type="common">lettuce slug</name>
    <dbReference type="NCBI Taxonomy" id="231223"/>
    <lineage>
        <taxon>Eukaryota</taxon>
        <taxon>Metazoa</taxon>
        <taxon>Spiralia</taxon>
        <taxon>Lophotrochozoa</taxon>
        <taxon>Mollusca</taxon>
        <taxon>Gastropoda</taxon>
        <taxon>Heterobranchia</taxon>
        <taxon>Euthyneura</taxon>
        <taxon>Panpulmonata</taxon>
        <taxon>Sacoglossa</taxon>
        <taxon>Placobranchoidea</taxon>
        <taxon>Plakobranchidae</taxon>
        <taxon>Elysia</taxon>
    </lineage>
</organism>
<dbReference type="AlphaFoldDB" id="A0AAE0YQ00"/>
<accession>A0AAE0YQ00</accession>
<dbReference type="EMBL" id="JAWDGP010005694">
    <property type="protein sequence ID" value="KAK3753668.1"/>
    <property type="molecule type" value="Genomic_DNA"/>
</dbReference>
<feature type="region of interest" description="Disordered" evidence="1">
    <location>
        <begin position="89"/>
        <end position="117"/>
    </location>
</feature>
<evidence type="ECO:0000313" key="2">
    <source>
        <dbReference type="EMBL" id="KAK3753668.1"/>
    </source>
</evidence>
<sequence>MTGERIEEAIVDLGEKELGKGKFEGKDIYVQIAQFDFGMKSKNPLMGLYVYTKQDPNKAVPFNRDMVSQLLLPRIFSERIVRVYCKAEDKDKKKDMKEAAQKWAEQLPKAADAEQSK</sequence>
<proteinExistence type="predicted"/>
<feature type="compositionally biased region" description="Basic and acidic residues" evidence="1">
    <location>
        <begin position="89"/>
        <end position="100"/>
    </location>
</feature>
<name>A0AAE0YQ00_9GAST</name>